<name>A0AA35TIY3_GEOBA</name>
<dbReference type="AlphaFoldDB" id="A0AA35TIY3"/>
<feature type="chain" id="PRO_5041235951" description="Secreted protein" evidence="1">
    <location>
        <begin position="27"/>
        <end position="82"/>
    </location>
</feature>
<keyword evidence="1" id="KW-0732">Signal</keyword>
<gene>
    <name evidence="2" type="ORF">GBAR_LOCUS26767</name>
</gene>
<reference evidence="2" key="1">
    <citation type="submission" date="2023-03" db="EMBL/GenBank/DDBJ databases">
        <authorList>
            <person name="Steffen K."/>
            <person name="Cardenas P."/>
        </authorList>
    </citation>
    <scope>NUCLEOTIDE SEQUENCE</scope>
</reference>
<evidence type="ECO:0000256" key="1">
    <source>
        <dbReference type="SAM" id="SignalP"/>
    </source>
</evidence>
<proteinExistence type="predicted"/>
<accession>A0AA35TIY3</accession>
<dbReference type="Proteomes" id="UP001174909">
    <property type="component" value="Unassembled WGS sequence"/>
</dbReference>
<sequence>MTPLVVSHYLRWWCVSFTTLAVFCSTKHEFNRPNVSLTNDAARNKPCELVLEPNWCTQWTEFGISSHTFTQANYFSCRKRSL</sequence>
<protein>
    <recommendedName>
        <fullName evidence="4">Secreted protein</fullName>
    </recommendedName>
</protein>
<evidence type="ECO:0008006" key="4">
    <source>
        <dbReference type="Google" id="ProtNLM"/>
    </source>
</evidence>
<feature type="signal peptide" evidence="1">
    <location>
        <begin position="1"/>
        <end position="26"/>
    </location>
</feature>
<evidence type="ECO:0000313" key="2">
    <source>
        <dbReference type="EMBL" id="CAI8048559.1"/>
    </source>
</evidence>
<evidence type="ECO:0000313" key="3">
    <source>
        <dbReference type="Proteomes" id="UP001174909"/>
    </source>
</evidence>
<comment type="caution">
    <text evidence="2">The sequence shown here is derived from an EMBL/GenBank/DDBJ whole genome shotgun (WGS) entry which is preliminary data.</text>
</comment>
<dbReference type="EMBL" id="CASHTH010003733">
    <property type="protein sequence ID" value="CAI8048559.1"/>
    <property type="molecule type" value="Genomic_DNA"/>
</dbReference>
<keyword evidence="3" id="KW-1185">Reference proteome</keyword>
<organism evidence="2 3">
    <name type="scientific">Geodia barretti</name>
    <name type="common">Barrett's horny sponge</name>
    <dbReference type="NCBI Taxonomy" id="519541"/>
    <lineage>
        <taxon>Eukaryota</taxon>
        <taxon>Metazoa</taxon>
        <taxon>Porifera</taxon>
        <taxon>Demospongiae</taxon>
        <taxon>Heteroscleromorpha</taxon>
        <taxon>Tetractinellida</taxon>
        <taxon>Astrophorina</taxon>
        <taxon>Geodiidae</taxon>
        <taxon>Geodia</taxon>
    </lineage>
</organism>